<evidence type="ECO:0000313" key="2">
    <source>
        <dbReference type="EMBL" id="AXC14972.1"/>
    </source>
</evidence>
<feature type="domain" description="Lipid/polyisoprenoid-binding YceI-like" evidence="1">
    <location>
        <begin position="16"/>
        <end position="177"/>
    </location>
</feature>
<accession>A0A2Z5G6U7</accession>
<evidence type="ECO:0000313" key="3">
    <source>
        <dbReference type="Proteomes" id="UP000253606"/>
    </source>
</evidence>
<dbReference type="InterPro" id="IPR007372">
    <property type="entry name" value="Lipid/polyisoprenoid-bd_YceI"/>
</dbReference>
<dbReference type="SUPFAM" id="SSF101874">
    <property type="entry name" value="YceI-like"/>
    <property type="match status" value="1"/>
</dbReference>
<proteinExistence type="predicted"/>
<dbReference type="PANTHER" id="PTHR34406">
    <property type="entry name" value="PROTEIN YCEI"/>
    <property type="match status" value="1"/>
</dbReference>
<name>A0A2Z5G6U7_9BACT</name>
<dbReference type="KEGG" id="abas:ACPOL_5726"/>
<dbReference type="EMBL" id="CP030840">
    <property type="protein sequence ID" value="AXC14972.1"/>
    <property type="molecule type" value="Genomic_DNA"/>
</dbReference>
<sequence length="184" mass="19704">MFCGAVSAETQTPKVAVKLDPATTEIKWELKGNTHTTHGTFKLKGGLVTYDPATGVSEGEILIDLASGESGNKSRDAKMQKEVLESDRYPEAFFHPSKITGSAKPGISQTLTAGGIFNIHGADHPFTLQIKVDFEGNQATATTHFSVPYVAWGMKDPSSFLLRVGKEVDVDVVAHGTVLNSEAK</sequence>
<organism evidence="2 3">
    <name type="scientific">Acidisarcina polymorpha</name>
    <dbReference type="NCBI Taxonomy" id="2211140"/>
    <lineage>
        <taxon>Bacteria</taxon>
        <taxon>Pseudomonadati</taxon>
        <taxon>Acidobacteriota</taxon>
        <taxon>Terriglobia</taxon>
        <taxon>Terriglobales</taxon>
        <taxon>Acidobacteriaceae</taxon>
        <taxon>Acidisarcina</taxon>
    </lineage>
</organism>
<dbReference type="Proteomes" id="UP000253606">
    <property type="component" value="Chromosome"/>
</dbReference>
<reference evidence="2 3" key="1">
    <citation type="journal article" date="2018" name="Front. Microbiol.">
        <title>Hydrolytic Capabilities as a Key to Environmental Success: Chitinolytic and Cellulolytic Acidobacteria From Acidic Sub-arctic Soils and Boreal Peatlands.</title>
        <authorList>
            <person name="Belova S.E."/>
            <person name="Ravin N.V."/>
            <person name="Pankratov T.A."/>
            <person name="Rakitin A.L."/>
            <person name="Ivanova A.A."/>
            <person name="Beletsky A.V."/>
            <person name="Mardanov A.V."/>
            <person name="Sinninghe Damste J.S."/>
            <person name="Dedysh S.N."/>
        </authorList>
    </citation>
    <scope>NUCLEOTIDE SEQUENCE [LARGE SCALE GENOMIC DNA]</scope>
    <source>
        <strain evidence="2 3">SBC82</strain>
    </source>
</reference>
<keyword evidence="3" id="KW-1185">Reference proteome</keyword>
<dbReference type="InterPro" id="IPR036761">
    <property type="entry name" value="TTHA0802/YceI-like_sf"/>
</dbReference>
<gene>
    <name evidence="2" type="ORF">ACPOL_5726</name>
</gene>
<dbReference type="Gene3D" id="2.40.128.110">
    <property type="entry name" value="Lipid/polyisoprenoid-binding, YceI-like"/>
    <property type="match status" value="1"/>
</dbReference>
<evidence type="ECO:0000259" key="1">
    <source>
        <dbReference type="SMART" id="SM00867"/>
    </source>
</evidence>
<dbReference type="Pfam" id="PF04264">
    <property type="entry name" value="YceI"/>
    <property type="match status" value="1"/>
</dbReference>
<dbReference type="PANTHER" id="PTHR34406:SF1">
    <property type="entry name" value="PROTEIN YCEI"/>
    <property type="match status" value="1"/>
</dbReference>
<protein>
    <recommendedName>
        <fullName evidence="1">Lipid/polyisoprenoid-binding YceI-like domain-containing protein</fullName>
    </recommendedName>
</protein>
<dbReference type="SMART" id="SM00867">
    <property type="entry name" value="YceI"/>
    <property type="match status" value="1"/>
</dbReference>
<dbReference type="AlphaFoldDB" id="A0A2Z5G6U7"/>